<keyword evidence="8" id="KW-1185">Reference proteome</keyword>
<organism evidence="7 8">
    <name type="scientific">Myodes glareolus</name>
    <name type="common">Bank vole</name>
    <name type="synonym">Clethrionomys glareolus</name>
    <dbReference type="NCBI Taxonomy" id="447135"/>
    <lineage>
        <taxon>Eukaryota</taxon>
        <taxon>Metazoa</taxon>
        <taxon>Chordata</taxon>
        <taxon>Craniata</taxon>
        <taxon>Vertebrata</taxon>
        <taxon>Euteleostomi</taxon>
        <taxon>Mammalia</taxon>
        <taxon>Eutheria</taxon>
        <taxon>Euarchontoglires</taxon>
        <taxon>Glires</taxon>
        <taxon>Rodentia</taxon>
        <taxon>Myomorpha</taxon>
        <taxon>Muroidea</taxon>
        <taxon>Cricetidae</taxon>
        <taxon>Arvicolinae</taxon>
        <taxon>Myodes</taxon>
    </lineage>
</organism>
<keyword evidence="5 6" id="KW-0472">Membrane</keyword>
<sequence>MATTQGPEKTAIEVAPGDALPSERSVVRLQLWKENAEKFLKGEPKVLGVVQVLIALINLTLGLIMMTEIKYMYSALSVHMYAPVWGSIVFIISGSLSIAAGMRTTEVLVTTSLSFNTISSVVAAATSIIGFFVILSSFHFTSLRIAVGIDFLIFILNVLEFCIAVSTSAFGCKATCCNTSEVSSSPCWMVFSRFLLL</sequence>
<dbReference type="PANTHER" id="PTHR23320:SF96">
    <property type="entry name" value="CHANDRA PROTEIN-RELATED"/>
    <property type="match status" value="1"/>
</dbReference>
<dbReference type="GO" id="GO:0005886">
    <property type="term" value="C:plasma membrane"/>
    <property type="evidence" value="ECO:0007669"/>
    <property type="project" value="TreeGrafter"/>
</dbReference>
<evidence type="ECO:0008006" key="9">
    <source>
        <dbReference type="Google" id="ProtNLM"/>
    </source>
</evidence>
<proteinExistence type="inferred from homology"/>
<accession>A0AAW0GX60</accession>
<dbReference type="GO" id="GO:0005794">
    <property type="term" value="C:Golgi apparatus"/>
    <property type="evidence" value="ECO:0007669"/>
    <property type="project" value="TreeGrafter"/>
</dbReference>
<feature type="transmembrane region" description="Helical" evidence="6">
    <location>
        <begin position="147"/>
        <end position="170"/>
    </location>
</feature>
<feature type="transmembrane region" description="Helical" evidence="6">
    <location>
        <begin position="46"/>
        <end position="66"/>
    </location>
</feature>
<evidence type="ECO:0000313" key="8">
    <source>
        <dbReference type="Proteomes" id="UP001488838"/>
    </source>
</evidence>
<evidence type="ECO:0000256" key="6">
    <source>
        <dbReference type="SAM" id="Phobius"/>
    </source>
</evidence>
<evidence type="ECO:0000256" key="5">
    <source>
        <dbReference type="ARBA" id="ARBA00023136"/>
    </source>
</evidence>
<evidence type="ECO:0000256" key="3">
    <source>
        <dbReference type="ARBA" id="ARBA00022692"/>
    </source>
</evidence>
<dbReference type="PANTHER" id="PTHR23320">
    <property type="entry name" value="MEMBRANE-SPANNING 4-DOMAINS SUBFAMILY A MS4A -RELATED"/>
    <property type="match status" value="1"/>
</dbReference>
<dbReference type="Proteomes" id="UP001488838">
    <property type="component" value="Unassembled WGS sequence"/>
</dbReference>
<dbReference type="InterPro" id="IPR030417">
    <property type="entry name" value="MS4A"/>
</dbReference>
<protein>
    <recommendedName>
        <fullName evidence="9">Membrane-spanning 4-domains subfamily A member 4A</fullName>
    </recommendedName>
</protein>
<comment type="subcellular location">
    <subcellularLocation>
        <location evidence="1">Membrane</location>
        <topology evidence="1">Multi-pass membrane protein</topology>
    </subcellularLocation>
</comment>
<comment type="caution">
    <text evidence="7">The sequence shown here is derived from an EMBL/GenBank/DDBJ whole genome shotgun (WGS) entry which is preliminary data.</text>
</comment>
<dbReference type="AlphaFoldDB" id="A0AAW0GX60"/>
<keyword evidence="4 6" id="KW-1133">Transmembrane helix</keyword>
<name>A0AAW0GX60_MYOGA</name>
<dbReference type="Pfam" id="PF04103">
    <property type="entry name" value="CD20"/>
    <property type="match status" value="1"/>
</dbReference>
<keyword evidence="3 6" id="KW-0812">Transmembrane</keyword>
<evidence type="ECO:0000256" key="4">
    <source>
        <dbReference type="ARBA" id="ARBA00022989"/>
    </source>
</evidence>
<comment type="similarity">
    <text evidence="2">Belongs to the MS4A family.</text>
</comment>
<evidence type="ECO:0000313" key="7">
    <source>
        <dbReference type="EMBL" id="KAK7795707.1"/>
    </source>
</evidence>
<evidence type="ECO:0000256" key="1">
    <source>
        <dbReference type="ARBA" id="ARBA00004141"/>
    </source>
</evidence>
<dbReference type="EMBL" id="JBBHLL010001866">
    <property type="protein sequence ID" value="KAK7795707.1"/>
    <property type="molecule type" value="Genomic_DNA"/>
</dbReference>
<feature type="transmembrane region" description="Helical" evidence="6">
    <location>
        <begin position="113"/>
        <end position="135"/>
    </location>
</feature>
<evidence type="ECO:0000256" key="2">
    <source>
        <dbReference type="ARBA" id="ARBA00009565"/>
    </source>
</evidence>
<reference evidence="7 8" key="1">
    <citation type="journal article" date="2023" name="bioRxiv">
        <title>Conserved and derived expression patterns and positive selection on dental genes reveal complex evolutionary context of ever-growing rodent molars.</title>
        <authorList>
            <person name="Calamari Z.T."/>
            <person name="Song A."/>
            <person name="Cohen E."/>
            <person name="Akter M."/>
            <person name="Roy R.D."/>
            <person name="Hallikas O."/>
            <person name="Christensen M.M."/>
            <person name="Li P."/>
            <person name="Marangoni P."/>
            <person name="Jernvall J."/>
            <person name="Klein O.D."/>
        </authorList>
    </citation>
    <scope>NUCLEOTIDE SEQUENCE [LARGE SCALE GENOMIC DNA]</scope>
    <source>
        <strain evidence="7">V071</strain>
    </source>
</reference>
<feature type="transmembrane region" description="Helical" evidence="6">
    <location>
        <begin position="78"/>
        <end position="101"/>
    </location>
</feature>
<dbReference type="InterPro" id="IPR007237">
    <property type="entry name" value="CD20-like"/>
</dbReference>
<gene>
    <name evidence="7" type="ORF">U0070_016096</name>
</gene>